<dbReference type="InterPro" id="IPR013105">
    <property type="entry name" value="TPR_2"/>
</dbReference>
<dbReference type="PROSITE" id="PS50005">
    <property type="entry name" value="TPR"/>
    <property type="match status" value="3"/>
</dbReference>
<dbReference type="GO" id="GO:0006620">
    <property type="term" value="P:post-translational protein targeting to endoplasmic reticulum membrane"/>
    <property type="evidence" value="ECO:0007669"/>
    <property type="project" value="TreeGrafter"/>
</dbReference>
<dbReference type="Proteomes" id="UP001208570">
    <property type="component" value="Unassembled WGS sequence"/>
</dbReference>
<feature type="repeat" description="TPR" evidence="4">
    <location>
        <begin position="181"/>
        <end position="214"/>
    </location>
</feature>
<keyword evidence="8" id="KW-1185">Reference proteome</keyword>
<dbReference type="SUPFAM" id="SSF48452">
    <property type="entry name" value="TPR-like"/>
    <property type="match status" value="1"/>
</dbReference>
<dbReference type="Gene3D" id="1.20.5.420">
    <property type="entry name" value="Immunoglobulin FC, subunit C"/>
    <property type="match status" value="1"/>
</dbReference>
<evidence type="ECO:0000256" key="1">
    <source>
        <dbReference type="ARBA" id="ARBA00008175"/>
    </source>
</evidence>
<proteinExistence type="inferred from homology"/>
<evidence type="ECO:0000256" key="3">
    <source>
        <dbReference type="ARBA" id="ARBA00022803"/>
    </source>
</evidence>
<dbReference type="InterPro" id="IPR019734">
    <property type="entry name" value="TPR_rpt"/>
</dbReference>
<dbReference type="GO" id="GO:0060090">
    <property type="term" value="F:molecular adaptor activity"/>
    <property type="evidence" value="ECO:0007669"/>
    <property type="project" value="TreeGrafter"/>
</dbReference>
<protein>
    <recommendedName>
        <fullName evidence="6">SGTA homodimerisation domain-containing protein</fullName>
    </recommendedName>
</protein>
<dbReference type="InterPro" id="IPR032374">
    <property type="entry name" value="SGTA_dimer"/>
</dbReference>
<name>A0AAD9J3X2_9ANNE</name>
<feature type="compositionally biased region" description="Basic and acidic residues" evidence="5">
    <location>
        <begin position="330"/>
        <end position="339"/>
    </location>
</feature>
<evidence type="ECO:0000256" key="5">
    <source>
        <dbReference type="SAM" id="MobiDB-lite"/>
    </source>
</evidence>
<feature type="region of interest" description="Disordered" evidence="5">
    <location>
        <begin position="300"/>
        <end position="339"/>
    </location>
</feature>
<dbReference type="PANTHER" id="PTHR45831:SF2">
    <property type="entry name" value="LD24721P"/>
    <property type="match status" value="1"/>
</dbReference>
<dbReference type="PANTHER" id="PTHR45831">
    <property type="entry name" value="LD24721P"/>
    <property type="match status" value="1"/>
</dbReference>
<evidence type="ECO:0000313" key="8">
    <source>
        <dbReference type="Proteomes" id="UP001208570"/>
    </source>
</evidence>
<dbReference type="Pfam" id="PF16546">
    <property type="entry name" value="SGTA_dimer"/>
    <property type="match status" value="1"/>
</dbReference>
<sequence length="339" mass="36888">MVIGYLQDSRPLFVTEERRAEVMSELTKHLIVAILKFLEDQRQNGGLSEDATESLEVAGQCLESAYGVDLLESSTLAKYPLPDDLLGIFQAGLDAKKRTKRGPPASVADKEAADKLKVEGNNFMKQEKITEAVECYSRAIELDNNNAVYYCNRAAAYNKLNNFHQAVSDCDTAIDIDPKYSKAFNRRGLAQMALHQYKEAKSSFAQALDLEPQNEGYKASLEQAEHKLQEVLQSGDMGAGLNLGGLDFTSMLSNPALMNMATNMMSIPHIQQMMANVMSNTGGAGAEGGSAIGSLLQAGQQLAQQMQETNPELVEQLRRQMQADGSGPDPKPDGSEGNS</sequence>
<reference evidence="7" key="1">
    <citation type="journal article" date="2023" name="Mol. Biol. Evol.">
        <title>Third-Generation Sequencing Reveals the Adaptive Role of the Epigenome in Three Deep-Sea Polychaetes.</title>
        <authorList>
            <person name="Perez M."/>
            <person name="Aroh O."/>
            <person name="Sun Y."/>
            <person name="Lan Y."/>
            <person name="Juniper S.K."/>
            <person name="Young C.R."/>
            <person name="Angers B."/>
            <person name="Qian P.Y."/>
        </authorList>
    </citation>
    <scope>NUCLEOTIDE SEQUENCE</scope>
    <source>
        <strain evidence="7">P08H-3</strain>
    </source>
</reference>
<feature type="repeat" description="TPR" evidence="4">
    <location>
        <begin position="147"/>
        <end position="180"/>
    </location>
</feature>
<dbReference type="InterPro" id="IPR047150">
    <property type="entry name" value="SGT"/>
</dbReference>
<keyword evidence="3 4" id="KW-0802">TPR repeat</keyword>
<accession>A0AAD9J3X2</accession>
<dbReference type="GO" id="GO:0072380">
    <property type="term" value="C:TRC complex"/>
    <property type="evidence" value="ECO:0007669"/>
    <property type="project" value="TreeGrafter"/>
</dbReference>
<dbReference type="InterPro" id="IPR011990">
    <property type="entry name" value="TPR-like_helical_dom_sf"/>
</dbReference>
<dbReference type="Pfam" id="PF07719">
    <property type="entry name" value="TPR_2"/>
    <property type="match status" value="1"/>
</dbReference>
<gene>
    <name evidence="7" type="ORF">LSH36_673g01049</name>
</gene>
<dbReference type="SMART" id="SM00028">
    <property type="entry name" value="TPR"/>
    <property type="match status" value="3"/>
</dbReference>
<dbReference type="Pfam" id="PF13414">
    <property type="entry name" value="TPR_11"/>
    <property type="match status" value="1"/>
</dbReference>
<comment type="similarity">
    <text evidence="1">Belongs to the SGT family.</text>
</comment>
<feature type="domain" description="SGTA homodimerisation" evidence="6">
    <location>
        <begin position="28"/>
        <end position="90"/>
    </location>
</feature>
<dbReference type="EMBL" id="JAODUP010000673">
    <property type="protein sequence ID" value="KAK2145566.1"/>
    <property type="molecule type" value="Genomic_DNA"/>
</dbReference>
<keyword evidence="2" id="KW-0677">Repeat</keyword>
<organism evidence="7 8">
    <name type="scientific">Paralvinella palmiformis</name>
    <dbReference type="NCBI Taxonomy" id="53620"/>
    <lineage>
        <taxon>Eukaryota</taxon>
        <taxon>Metazoa</taxon>
        <taxon>Spiralia</taxon>
        <taxon>Lophotrochozoa</taxon>
        <taxon>Annelida</taxon>
        <taxon>Polychaeta</taxon>
        <taxon>Sedentaria</taxon>
        <taxon>Canalipalpata</taxon>
        <taxon>Terebellida</taxon>
        <taxon>Terebelliformia</taxon>
        <taxon>Alvinellidae</taxon>
        <taxon>Paralvinella</taxon>
    </lineage>
</organism>
<evidence type="ECO:0000259" key="6">
    <source>
        <dbReference type="Pfam" id="PF16546"/>
    </source>
</evidence>
<dbReference type="GO" id="GO:0016020">
    <property type="term" value="C:membrane"/>
    <property type="evidence" value="ECO:0007669"/>
    <property type="project" value="TreeGrafter"/>
</dbReference>
<dbReference type="AlphaFoldDB" id="A0AAD9J3X2"/>
<evidence type="ECO:0000256" key="2">
    <source>
        <dbReference type="ARBA" id="ARBA00022737"/>
    </source>
</evidence>
<evidence type="ECO:0000256" key="4">
    <source>
        <dbReference type="PROSITE-ProRule" id="PRU00339"/>
    </source>
</evidence>
<evidence type="ECO:0000313" key="7">
    <source>
        <dbReference type="EMBL" id="KAK2145566.1"/>
    </source>
</evidence>
<feature type="repeat" description="TPR" evidence="4">
    <location>
        <begin position="113"/>
        <end position="146"/>
    </location>
</feature>
<dbReference type="Gene3D" id="1.25.40.10">
    <property type="entry name" value="Tetratricopeptide repeat domain"/>
    <property type="match status" value="1"/>
</dbReference>
<comment type="caution">
    <text evidence="7">The sequence shown here is derived from an EMBL/GenBank/DDBJ whole genome shotgun (WGS) entry which is preliminary data.</text>
</comment>